<dbReference type="Proteomes" id="UP001152797">
    <property type="component" value="Unassembled WGS sequence"/>
</dbReference>
<evidence type="ECO:0000313" key="3">
    <source>
        <dbReference type="EMBL" id="CAL1145891.1"/>
    </source>
</evidence>
<dbReference type="OrthoDB" id="418347at2759"/>
<sequence>MKHEHESHISWRRLQEAHKYNGASGYKEAYMDGVAEYNSYGFVGVCSKSWSLLERRACVTRLTPEQWVSQIDLICVQVYIFDHMVIAKNNDGQNEFPLDILQKVELGILEGDFAEEAMDLLTTKDRNFKPADSTMWKDNASTPQESEADPSHEVPLDAADNKLDALSKDAKQKAWQHDSLSLARDVAAIAKMMQQVQKTEKAERLRRITHVRSENVIGASIISNHMEKHAKHLGGSEADLTHAVEQFVAARKATAGALVVWADLTKFGRLGVSDLNFVVSIIHKALSKVPTKGVAILIAPHLVSEKVSGGQRGDVRRIEDKLDSRQLLNQLITIRMECPPASKK</sequence>
<dbReference type="EMBL" id="CAMXCT010001723">
    <property type="protein sequence ID" value="CAI3992516.1"/>
    <property type="molecule type" value="Genomic_DNA"/>
</dbReference>
<feature type="region of interest" description="Disordered" evidence="1">
    <location>
        <begin position="131"/>
        <end position="155"/>
    </location>
</feature>
<proteinExistence type="predicted"/>
<accession>A0A9P1CLR5</accession>
<gene>
    <name evidence="2" type="ORF">C1SCF055_LOCUS19341</name>
</gene>
<evidence type="ECO:0000313" key="2">
    <source>
        <dbReference type="EMBL" id="CAI3992516.1"/>
    </source>
</evidence>
<feature type="non-terminal residue" evidence="2">
    <location>
        <position position="344"/>
    </location>
</feature>
<reference evidence="3" key="2">
    <citation type="submission" date="2024-04" db="EMBL/GenBank/DDBJ databases">
        <authorList>
            <person name="Chen Y."/>
            <person name="Shah S."/>
            <person name="Dougan E. K."/>
            <person name="Thang M."/>
            <person name="Chan C."/>
        </authorList>
    </citation>
    <scope>NUCLEOTIDE SEQUENCE [LARGE SCALE GENOMIC DNA]</scope>
</reference>
<dbReference type="AlphaFoldDB" id="A0A9P1CLR5"/>
<dbReference type="EMBL" id="CAMXCT020001723">
    <property type="protein sequence ID" value="CAL1145891.1"/>
    <property type="molecule type" value="Genomic_DNA"/>
</dbReference>
<evidence type="ECO:0000313" key="4">
    <source>
        <dbReference type="EMBL" id="CAL4779828.1"/>
    </source>
</evidence>
<dbReference type="EMBL" id="CAMXCT030001723">
    <property type="protein sequence ID" value="CAL4779828.1"/>
    <property type="molecule type" value="Genomic_DNA"/>
</dbReference>
<evidence type="ECO:0000256" key="1">
    <source>
        <dbReference type="SAM" id="MobiDB-lite"/>
    </source>
</evidence>
<name>A0A9P1CLR5_9DINO</name>
<comment type="caution">
    <text evidence="2">The sequence shown here is derived from an EMBL/GenBank/DDBJ whole genome shotgun (WGS) entry which is preliminary data.</text>
</comment>
<evidence type="ECO:0000313" key="5">
    <source>
        <dbReference type="Proteomes" id="UP001152797"/>
    </source>
</evidence>
<keyword evidence="5" id="KW-1185">Reference proteome</keyword>
<organism evidence="2">
    <name type="scientific">Cladocopium goreaui</name>
    <dbReference type="NCBI Taxonomy" id="2562237"/>
    <lineage>
        <taxon>Eukaryota</taxon>
        <taxon>Sar</taxon>
        <taxon>Alveolata</taxon>
        <taxon>Dinophyceae</taxon>
        <taxon>Suessiales</taxon>
        <taxon>Symbiodiniaceae</taxon>
        <taxon>Cladocopium</taxon>
    </lineage>
</organism>
<protein>
    <submittedName>
        <fullName evidence="4">Sodium/hydrogen exchanger 3</fullName>
    </submittedName>
</protein>
<reference evidence="2" key="1">
    <citation type="submission" date="2022-10" db="EMBL/GenBank/DDBJ databases">
        <authorList>
            <person name="Chen Y."/>
            <person name="Dougan E. K."/>
            <person name="Chan C."/>
            <person name="Rhodes N."/>
            <person name="Thang M."/>
        </authorList>
    </citation>
    <scope>NUCLEOTIDE SEQUENCE</scope>
</reference>